<dbReference type="AlphaFoldDB" id="A0AAN6XV36"/>
<dbReference type="Proteomes" id="UP001301769">
    <property type="component" value="Unassembled WGS sequence"/>
</dbReference>
<proteinExistence type="predicted"/>
<keyword evidence="3" id="KW-1185">Reference proteome</keyword>
<reference evidence="2" key="2">
    <citation type="submission" date="2023-05" db="EMBL/GenBank/DDBJ databases">
        <authorList>
            <consortium name="Lawrence Berkeley National Laboratory"/>
            <person name="Steindorff A."/>
            <person name="Hensen N."/>
            <person name="Bonometti L."/>
            <person name="Westerberg I."/>
            <person name="Brannstrom I.O."/>
            <person name="Guillou S."/>
            <person name="Cros-Aarteil S."/>
            <person name="Calhoun S."/>
            <person name="Haridas S."/>
            <person name="Kuo A."/>
            <person name="Mondo S."/>
            <person name="Pangilinan J."/>
            <person name="Riley R."/>
            <person name="Labutti K."/>
            <person name="Andreopoulos B."/>
            <person name="Lipzen A."/>
            <person name="Chen C."/>
            <person name="Yanf M."/>
            <person name="Daum C."/>
            <person name="Ng V."/>
            <person name="Clum A."/>
            <person name="Ohm R."/>
            <person name="Martin F."/>
            <person name="Silar P."/>
            <person name="Natvig D."/>
            <person name="Lalanne C."/>
            <person name="Gautier V."/>
            <person name="Ament-Velasquez S.L."/>
            <person name="Kruys A."/>
            <person name="Hutchinson M.I."/>
            <person name="Powell A.J."/>
            <person name="Barry K."/>
            <person name="Miller A.N."/>
            <person name="Grigoriev I.V."/>
            <person name="Debuchy R."/>
            <person name="Gladieux P."/>
            <person name="Thoren M.H."/>
            <person name="Johannesson H."/>
        </authorList>
    </citation>
    <scope>NUCLEOTIDE SEQUENCE</scope>
    <source>
        <strain evidence="2">PSN293</strain>
    </source>
</reference>
<organism evidence="2 3">
    <name type="scientific">Rhypophila decipiens</name>
    <dbReference type="NCBI Taxonomy" id="261697"/>
    <lineage>
        <taxon>Eukaryota</taxon>
        <taxon>Fungi</taxon>
        <taxon>Dikarya</taxon>
        <taxon>Ascomycota</taxon>
        <taxon>Pezizomycotina</taxon>
        <taxon>Sordariomycetes</taxon>
        <taxon>Sordariomycetidae</taxon>
        <taxon>Sordariales</taxon>
        <taxon>Naviculisporaceae</taxon>
        <taxon>Rhypophila</taxon>
    </lineage>
</organism>
<protein>
    <submittedName>
        <fullName evidence="2">Uncharacterized protein</fullName>
    </submittedName>
</protein>
<reference evidence="2" key="1">
    <citation type="journal article" date="2023" name="Mol. Phylogenet. Evol.">
        <title>Genome-scale phylogeny and comparative genomics of the fungal order Sordariales.</title>
        <authorList>
            <person name="Hensen N."/>
            <person name="Bonometti L."/>
            <person name="Westerberg I."/>
            <person name="Brannstrom I.O."/>
            <person name="Guillou S."/>
            <person name="Cros-Aarteil S."/>
            <person name="Calhoun S."/>
            <person name="Haridas S."/>
            <person name="Kuo A."/>
            <person name="Mondo S."/>
            <person name="Pangilinan J."/>
            <person name="Riley R."/>
            <person name="LaButti K."/>
            <person name="Andreopoulos B."/>
            <person name="Lipzen A."/>
            <person name="Chen C."/>
            <person name="Yan M."/>
            <person name="Daum C."/>
            <person name="Ng V."/>
            <person name="Clum A."/>
            <person name="Steindorff A."/>
            <person name="Ohm R.A."/>
            <person name="Martin F."/>
            <person name="Silar P."/>
            <person name="Natvig D.O."/>
            <person name="Lalanne C."/>
            <person name="Gautier V."/>
            <person name="Ament-Velasquez S.L."/>
            <person name="Kruys A."/>
            <person name="Hutchinson M.I."/>
            <person name="Powell A.J."/>
            <person name="Barry K."/>
            <person name="Miller A.N."/>
            <person name="Grigoriev I.V."/>
            <person name="Debuchy R."/>
            <person name="Gladieux P."/>
            <person name="Hiltunen Thoren M."/>
            <person name="Johannesson H."/>
        </authorList>
    </citation>
    <scope>NUCLEOTIDE SEQUENCE</scope>
    <source>
        <strain evidence="2">PSN293</strain>
    </source>
</reference>
<accession>A0AAN6XV36</accession>
<sequence>MKIISLFIAFFSLMGLTTAQGSVMPVVACTPTGPGVCNVGVAGLVQGNLVSWNWLRIYNNACQEIGGVNGVFVNYLPVSVTSQLP</sequence>
<dbReference type="EMBL" id="MU858309">
    <property type="protein sequence ID" value="KAK4207239.1"/>
    <property type="molecule type" value="Genomic_DNA"/>
</dbReference>
<feature type="signal peptide" evidence="1">
    <location>
        <begin position="1"/>
        <end position="19"/>
    </location>
</feature>
<evidence type="ECO:0000256" key="1">
    <source>
        <dbReference type="SAM" id="SignalP"/>
    </source>
</evidence>
<gene>
    <name evidence="2" type="ORF">QBC37DRAFT_380285</name>
</gene>
<evidence type="ECO:0000313" key="2">
    <source>
        <dbReference type="EMBL" id="KAK4207239.1"/>
    </source>
</evidence>
<feature type="chain" id="PRO_5042856377" evidence="1">
    <location>
        <begin position="20"/>
        <end position="85"/>
    </location>
</feature>
<evidence type="ECO:0000313" key="3">
    <source>
        <dbReference type="Proteomes" id="UP001301769"/>
    </source>
</evidence>
<comment type="caution">
    <text evidence="2">The sequence shown here is derived from an EMBL/GenBank/DDBJ whole genome shotgun (WGS) entry which is preliminary data.</text>
</comment>
<keyword evidence="1" id="KW-0732">Signal</keyword>
<name>A0AAN6XV36_9PEZI</name>